<organism evidence="4">
    <name type="scientific">Streptomyces tateyamensis</name>
    <dbReference type="NCBI Taxonomy" id="565073"/>
    <lineage>
        <taxon>Bacteria</taxon>
        <taxon>Bacillati</taxon>
        <taxon>Actinomycetota</taxon>
        <taxon>Actinomycetes</taxon>
        <taxon>Kitasatosporales</taxon>
        <taxon>Streptomycetaceae</taxon>
        <taxon>Streptomyces</taxon>
    </lineage>
</organism>
<dbReference type="RefSeq" id="WP_181442330.1">
    <property type="nucleotide sequence ID" value="NZ_PYBW01000040.1"/>
</dbReference>
<evidence type="ECO:0000259" key="3">
    <source>
        <dbReference type="Pfam" id="PF00144"/>
    </source>
</evidence>
<evidence type="ECO:0000256" key="2">
    <source>
        <dbReference type="SAM" id="SignalP"/>
    </source>
</evidence>
<accession>A0A345FAF5</accession>
<name>A0A345FAF5_9ACTN</name>
<keyword evidence="2" id="KW-0732">Signal</keyword>
<dbReference type="PANTHER" id="PTHR46825:SF7">
    <property type="entry name" value="D-ALANYL-D-ALANINE CARBOXYPEPTIDASE"/>
    <property type="match status" value="1"/>
</dbReference>
<dbReference type="EMBL" id="MH465031">
    <property type="protein sequence ID" value="AXG25759.1"/>
    <property type="molecule type" value="Genomic_DNA"/>
</dbReference>
<dbReference type="Pfam" id="PF00144">
    <property type="entry name" value="Beta-lactamase"/>
    <property type="match status" value="1"/>
</dbReference>
<feature type="chain" id="PRO_5038575708" evidence="2">
    <location>
        <begin position="28"/>
        <end position="405"/>
    </location>
</feature>
<dbReference type="Gene3D" id="3.40.710.10">
    <property type="entry name" value="DD-peptidase/beta-lactamase superfamily"/>
    <property type="match status" value="1"/>
</dbReference>
<dbReference type="PANTHER" id="PTHR46825">
    <property type="entry name" value="D-ALANYL-D-ALANINE-CARBOXYPEPTIDASE/ENDOPEPTIDASE AMPH"/>
    <property type="match status" value="1"/>
</dbReference>
<feature type="signal peptide" evidence="2">
    <location>
        <begin position="1"/>
        <end position="27"/>
    </location>
</feature>
<feature type="domain" description="Beta-lactamase-related" evidence="3">
    <location>
        <begin position="60"/>
        <end position="384"/>
    </location>
</feature>
<feature type="region of interest" description="Disordered" evidence="1">
    <location>
        <begin position="32"/>
        <end position="51"/>
    </location>
</feature>
<dbReference type="InterPro" id="IPR006311">
    <property type="entry name" value="TAT_signal"/>
</dbReference>
<dbReference type="InterPro" id="IPR001466">
    <property type="entry name" value="Beta-lactam-related"/>
</dbReference>
<dbReference type="AlphaFoldDB" id="A0A345FAF5"/>
<dbReference type="InterPro" id="IPR012338">
    <property type="entry name" value="Beta-lactam/transpept-like"/>
</dbReference>
<sequence length="405" mass="43469">MTRTRTALLCAATALFTAATLPGTAVGAAPAPALRDGQPCVRSPRPAEGPGRQVLETVQRAKQDLDLNSVLVRVTVDGHELVTDAFGESMTGVPAEPGMHFRAGSVVFPFMTVTLLQLVEQGVVGLDDPVNTWLPELPHGDRITLRMLGDATSGIHDYVTDPVFLAQLEAEPFRHWSPEDLLKIADPEHLWYEPGTNWSYSHANFVLLGAALERITHTPLDQLLAQHVTDPLGLHDTRNSFTPDIPTPVLHAFTSERGTYEESTFWNPSWTTGPGAVITTHICDLARSAEAIGSGELLSPSSFRTQLDPGTVGLGGPTPDCPPTACLPDFNTPARHYGLGLLVANDWVVQNPSFSGYAAVEAYYPAQRLAIAVATTKGCHTPDGNTAETIAKQISTDLVPDHPLS</sequence>
<dbReference type="SUPFAM" id="SSF56601">
    <property type="entry name" value="beta-lactamase/transpeptidase-like"/>
    <property type="match status" value="1"/>
</dbReference>
<dbReference type="InterPro" id="IPR050491">
    <property type="entry name" value="AmpC-like"/>
</dbReference>
<reference evidence="4" key="1">
    <citation type="journal article" date="2018" name="J. Am. Chem. Soc.">
        <title>Biosynthesis of the Thiopeptins and Identification of an F420H2-Dependent Dehydropiperidine Reductase.</title>
        <authorList>
            <person name="Ichikawa H."/>
            <person name="Bashiri G."/>
            <person name="Kelly W.L."/>
        </authorList>
    </citation>
    <scope>NUCLEOTIDE SEQUENCE</scope>
    <source>
        <strain evidence="4">ATCC 21389</strain>
    </source>
</reference>
<evidence type="ECO:0000313" key="4">
    <source>
        <dbReference type="EMBL" id="AXG25759.1"/>
    </source>
</evidence>
<evidence type="ECO:0000256" key="1">
    <source>
        <dbReference type="SAM" id="MobiDB-lite"/>
    </source>
</evidence>
<proteinExistence type="predicted"/>
<dbReference type="PROSITE" id="PS51318">
    <property type="entry name" value="TAT"/>
    <property type="match status" value="1"/>
</dbReference>
<protein>
    <submittedName>
        <fullName evidence="4">Beta-lactamase</fullName>
    </submittedName>
</protein>